<dbReference type="AlphaFoldDB" id="A0A2U1NET1"/>
<dbReference type="PANTHER" id="PTHR34835">
    <property type="entry name" value="OS07G0283600 PROTEIN-RELATED"/>
    <property type="match status" value="1"/>
</dbReference>
<dbReference type="EMBL" id="PKPP01002979">
    <property type="protein sequence ID" value="PWA72006.1"/>
    <property type="molecule type" value="Genomic_DNA"/>
</dbReference>
<dbReference type="STRING" id="35608.A0A2U1NET1"/>
<keyword evidence="3" id="KW-1185">Reference proteome</keyword>
<organism evidence="2 3">
    <name type="scientific">Artemisia annua</name>
    <name type="common">Sweet wormwood</name>
    <dbReference type="NCBI Taxonomy" id="35608"/>
    <lineage>
        <taxon>Eukaryota</taxon>
        <taxon>Viridiplantae</taxon>
        <taxon>Streptophyta</taxon>
        <taxon>Embryophyta</taxon>
        <taxon>Tracheophyta</taxon>
        <taxon>Spermatophyta</taxon>
        <taxon>Magnoliopsida</taxon>
        <taxon>eudicotyledons</taxon>
        <taxon>Gunneridae</taxon>
        <taxon>Pentapetalae</taxon>
        <taxon>asterids</taxon>
        <taxon>campanulids</taxon>
        <taxon>Asterales</taxon>
        <taxon>Asteraceae</taxon>
        <taxon>Asteroideae</taxon>
        <taxon>Anthemideae</taxon>
        <taxon>Artemisiinae</taxon>
        <taxon>Artemisia</taxon>
    </lineage>
</organism>
<sequence length="302" mass="35134">MNDSKAENQDKGKNIEENVDIEEKKKMKMLMKEQKTKGENQEAEKKVEEEKTKEQAEKEGDAETKEDASKSEEKANGKRKIDENQNDKDAKSKVNEEIDGNEKKRNERREIVKPLFEAMHGLSIERKKVITQMGFRDLIDFPINEVPTRLAFFVVDCLDVETMNLRLPTGNLQISPQTVKEVLGLPKGSRRLERNEEQREKDDRFEEEWKDQYKDETKWTISAISKQITKTTKTDFIFRMNFLMLVANTFGTCDKSSVAKATVLENVLEEDDVTEIDWCGYVYECARSSKSDWQQERGIGQR</sequence>
<gene>
    <name evidence="2" type="ORF">CTI12_AA274790</name>
</gene>
<dbReference type="PANTHER" id="PTHR34835:SF90">
    <property type="entry name" value="AMINOTRANSFERASE-LIKE PLANT MOBILE DOMAIN-CONTAINING PROTEIN"/>
    <property type="match status" value="1"/>
</dbReference>
<dbReference type="Proteomes" id="UP000245207">
    <property type="component" value="Unassembled WGS sequence"/>
</dbReference>
<reference evidence="2 3" key="1">
    <citation type="journal article" date="2018" name="Mol. Plant">
        <title>The genome of Artemisia annua provides insight into the evolution of Asteraceae family and artemisinin biosynthesis.</title>
        <authorList>
            <person name="Shen Q."/>
            <person name="Zhang L."/>
            <person name="Liao Z."/>
            <person name="Wang S."/>
            <person name="Yan T."/>
            <person name="Shi P."/>
            <person name="Liu M."/>
            <person name="Fu X."/>
            <person name="Pan Q."/>
            <person name="Wang Y."/>
            <person name="Lv Z."/>
            <person name="Lu X."/>
            <person name="Zhang F."/>
            <person name="Jiang W."/>
            <person name="Ma Y."/>
            <person name="Chen M."/>
            <person name="Hao X."/>
            <person name="Li L."/>
            <person name="Tang Y."/>
            <person name="Lv G."/>
            <person name="Zhou Y."/>
            <person name="Sun X."/>
            <person name="Brodelius P.E."/>
            <person name="Rose J.K.C."/>
            <person name="Tang K."/>
        </authorList>
    </citation>
    <scope>NUCLEOTIDE SEQUENCE [LARGE SCALE GENOMIC DNA]</scope>
    <source>
        <strain evidence="3">cv. Huhao1</strain>
        <tissue evidence="2">Leaf</tissue>
    </source>
</reference>
<evidence type="ECO:0000313" key="3">
    <source>
        <dbReference type="Proteomes" id="UP000245207"/>
    </source>
</evidence>
<feature type="region of interest" description="Disordered" evidence="1">
    <location>
        <begin position="1"/>
        <end position="105"/>
    </location>
</feature>
<proteinExistence type="predicted"/>
<name>A0A2U1NET1_ARTAN</name>
<dbReference type="OrthoDB" id="1748551at2759"/>
<comment type="caution">
    <text evidence="2">The sequence shown here is derived from an EMBL/GenBank/DDBJ whole genome shotgun (WGS) entry which is preliminary data.</text>
</comment>
<evidence type="ECO:0000313" key="2">
    <source>
        <dbReference type="EMBL" id="PWA72006.1"/>
    </source>
</evidence>
<evidence type="ECO:0000256" key="1">
    <source>
        <dbReference type="SAM" id="MobiDB-lite"/>
    </source>
</evidence>
<accession>A0A2U1NET1</accession>
<protein>
    <submittedName>
        <fullName evidence="2">Uncharacterized protein</fullName>
    </submittedName>
</protein>